<dbReference type="OrthoDB" id="6174426at2"/>
<dbReference type="PRINTS" id="PR01438">
    <property type="entry name" value="UNVRSLSTRESS"/>
</dbReference>
<dbReference type="PANTHER" id="PTHR46268:SF6">
    <property type="entry name" value="UNIVERSAL STRESS PROTEIN UP12"/>
    <property type="match status" value="1"/>
</dbReference>
<comment type="similarity">
    <text evidence="1">Belongs to the universal stress protein A family.</text>
</comment>
<dbReference type="Pfam" id="PF00582">
    <property type="entry name" value="Usp"/>
    <property type="match status" value="1"/>
</dbReference>
<feature type="domain" description="UspA" evidence="2">
    <location>
        <begin position="16"/>
        <end position="152"/>
    </location>
</feature>
<name>A0A1H1Y495_9ACTN</name>
<evidence type="ECO:0000259" key="2">
    <source>
        <dbReference type="Pfam" id="PF00582"/>
    </source>
</evidence>
<keyword evidence="4" id="KW-1185">Reference proteome</keyword>
<evidence type="ECO:0000313" key="3">
    <source>
        <dbReference type="EMBL" id="SDT16318.1"/>
    </source>
</evidence>
<dbReference type="Proteomes" id="UP000198859">
    <property type="component" value="Chromosome I"/>
</dbReference>
<dbReference type="STRING" id="642780.SAMN04488570_3710"/>
<accession>A0A1H1Y495</accession>
<dbReference type="AlphaFoldDB" id="A0A1H1Y495"/>
<dbReference type="EMBL" id="LT629757">
    <property type="protein sequence ID" value="SDT16318.1"/>
    <property type="molecule type" value="Genomic_DNA"/>
</dbReference>
<proteinExistence type="inferred from homology"/>
<dbReference type="CDD" id="cd00293">
    <property type="entry name" value="USP-like"/>
    <property type="match status" value="1"/>
</dbReference>
<dbReference type="InterPro" id="IPR014729">
    <property type="entry name" value="Rossmann-like_a/b/a_fold"/>
</dbReference>
<evidence type="ECO:0000313" key="4">
    <source>
        <dbReference type="Proteomes" id="UP000198859"/>
    </source>
</evidence>
<protein>
    <submittedName>
        <fullName evidence="3">Nucleotide-binding universal stress protein, UspA family</fullName>
    </submittedName>
</protein>
<dbReference type="InterPro" id="IPR006015">
    <property type="entry name" value="Universal_stress_UspA"/>
</dbReference>
<dbReference type="SUPFAM" id="SSF52402">
    <property type="entry name" value="Adenine nucleotide alpha hydrolases-like"/>
    <property type="match status" value="1"/>
</dbReference>
<dbReference type="Gene3D" id="3.40.50.620">
    <property type="entry name" value="HUPs"/>
    <property type="match status" value="1"/>
</dbReference>
<dbReference type="InterPro" id="IPR006016">
    <property type="entry name" value="UspA"/>
</dbReference>
<gene>
    <name evidence="3" type="ORF">SAMN04488570_3710</name>
</gene>
<evidence type="ECO:0000256" key="1">
    <source>
        <dbReference type="ARBA" id="ARBA00008791"/>
    </source>
</evidence>
<reference evidence="4" key="1">
    <citation type="submission" date="2016-10" db="EMBL/GenBank/DDBJ databases">
        <authorList>
            <person name="Varghese N."/>
            <person name="Submissions S."/>
        </authorList>
    </citation>
    <scope>NUCLEOTIDE SEQUENCE [LARGE SCALE GENOMIC DNA]</scope>
    <source>
        <strain evidence="4">DSM 22127</strain>
    </source>
</reference>
<organism evidence="3 4">
    <name type="scientific">Nocardioides scoriae</name>
    <dbReference type="NCBI Taxonomy" id="642780"/>
    <lineage>
        <taxon>Bacteria</taxon>
        <taxon>Bacillati</taxon>
        <taxon>Actinomycetota</taxon>
        <taxon>Actinomycetes</taxon>
        <taxon>Propionibacteriales</taxon>
        <taxon>Nocardioidaceae</taxon>
        <taxon>Nocardioides</taxon>
    </lineage>
</organism>
<dbReference type="PANTHER" id="PTHR46268">
    <property type="entry name" value="STRESS RESPONSE PROTEIN NHAX"/>
    <property type="match status" value="1"/>
</dbReference>
<sequence length="170" mass="17702">MSTVEVVTSIDIHGGILVGDDGSPASRQAVRWAAGLAGRLGAPLHVVRSWAISSAPRPATATGGYVPPLTDFEQAVLDRLRADVDSLELPEGTDLQLHVLHGPAGRRLVEASEHAEMLVVGTRGAGGFLGLRMGSTADQVMRHAHCPVVVVPVPGADDPDDLDTQLLGRG</sequence>
<dbReference type="RefSeq" id="WP_091732809.1">
    <property type="nucleotide sequence ID" value="NZ_LT629757.1"/>
</dbReference>